<dbReference type="Proteomes" id="UP000005239">
    <property type="component" value="Unassembled WGS sequence"/>
</dbReference>
<accession>A0A8R1Z5M3</accession>
<evidence type="ECO:0000256" key="1">
    <source>
        <dbReference type="PIRSR" id="PIRSR606689-1"/>
    </source>
</evidence>
<dbReference type="GO" id="GO:0097730">
    <property type="term" value="C:non-motile cilium"/>
    <property type="evidence" value="ECO:0000318"/>
    <property type="project" value="GO_Central"/>
</dbReference>
<gene>
    <name evidence="4" type="primary">WBGene00281694</name>
</gene>
<dbReference type="GO" id="GO:0005525">
    <property type="term" value="F:GTP binding"/>
    <property type="evidence" value="ECO:0007669"/>
    <property type="project" value="UniProtKB-KW"/>
</dbReference>
<organism evidence="4 5">
    <name type="scientific">Pristionchus pacificus</name>
    <name type="common">Parasitic nematode worm</name>
    <dbReference type="NCBI Taxonomy" id="54126"/>
    <lineage>
        <taxon>Eukaryota</taxon>
        <taxon>Metazoa</taxon>
        <taxon>Ecdysozoa</taxon>
        <taxon>Nematoda</taxon>
        <taxon>Chromadorea</taxon>
        <taxon>Rhabditida</taxon>
        <taxon>Rhabditina</taxon>
        <taxon>Diplogasteromorpha</taxon>
        <taxon>Diplogasteroidea</taxon>
        <taxon>Neodiplogasteridae</taxon>
        <taxon>Pristionchus</taxon>
    </lineage>
</organism>
<feature type="region of interest" description="Disordered" evidence="3">
    <location>
        <begin position="267"/>
        <end position="296"/>
    </location>
</feature>
<dbReference type="SUPFAM" id="SSF52540">
    <property type="entry name" value="P-loop containing nucleoside triphosphate hydrolases"/>
    <property type="match status" value="1"/>
</dbReference>
<name>A0A2A6BUY3_PRIPA</name>
<dbReference type="PANTHER" id="PTHR46090:SF2">
    <property type="entry name" value="ADP-RIBOSYLATION FACTOR-LIKE PROTEIN 13B"/>
    <property type="match status" value="1"/>
</dbReference>
<evidence type="ECO:0000313" key="5">
    <source>
        <dbReference type="Proteomes" id="UP000005239"/>
    </source>
</evidence>
<evidence type="ECO:0000256" key="3">
    <source>
        <dbReference type="SAM" id="MobiDB-lite"/>
    </source>
</evidence>
<feature type="binding site" evidence="1">
    <location>
        <begin position="50"/>
        <end position="57"/>
    </location>
    <ligand>
        <name>GTP</name>
        <dbReference type="ChEBI" id="CHEBI:37565"/>
    </ligand>
</feature>
<dbReference type="InterPro" id="IPR051995">
    <property type="entry name" value="Ciliary_GTPase"/>
</dbReference>
<dbReference type="GO" id="GO:0097500">
    <property type="term" value="P:receptor localization to non-motile cilium"/>
    <property type="evidence" value="ECO:0000318"/>
    <property type="project" value="GO_Central"/>
</dbReference>
<dbReference type="GO" id="GO:0003924">
    <property type="term" value="F:GTPase activity"/>
    <property type="evidence" value="ECO:0007669"/>
    <property type="project" value="InterPro"/>
</dbReference>
<reference evidence="5" key="1">
    <citation type="journal article" date="2008" name="Nat. Genet.">
        <title>The Pristionchus pacificus genome provides a unique perspective on nematode lifestyle and parasitism.</title>
        <authorList>
            <person name="Dieterich C."/>
            <person name="Clifton S.W."/>
            <person name="Schuster L.N."/>
            <person name="Chinwalla A."/>
            <person name="Delehaunty K."/>
            <person name="Dinkelacker I."/>
            <person name="Fulton L."/>
            <person name="Fulton R."/>
            <person name="Godfrey J."/>
            <person name="Minx P."/>
            <person name="Mitreva M."/>
            <person name="Roeseler W."/>
            <person name="Tian H."/>
            <person name="Witte H."/>
            <person name="Yang S.P."/>
            <person name="Wilson R.K."/>
            <person name="Sommer R.J."/>
        </authorList>
    </citation>
    <scope>NUCLEOTIDE SEQUENCE [LARGE SCALE GENOMIC DNA]</scope>
    <source>
        <strain evidence="5">PS312</strain>
    </source>
</reference>
<keyword evidence="1" id="KW-0547">Nucleotide-binding</keyword>
<dbReference type="InterPro" id="IPR006689">
    <property type="entry name" value="Small_GTPase_ARF/SAR"/>
</dbReference>
<dbReference type="OrthoDB" id="14717at2759"/>
<evidence type="ECO:0000256" key="2">
    <source>
        <dbReference type="PIRSR" id="PIRSR606689-2"/>
    </source>
</evidence>
<protein>
    <submittedName>
        <fullName evidence="4">ADP ribosylation factor</fullName>
    </submittedName>
</protein>
<keyword evidence="2" id="KW-0460">Magnesium</keyword>
<feature type="compositionally biased region" description="Basic and acidic residues" evidence="3">
    <location>
        <begin position="267"/>
        <end position="278"/>
    </location>
</feature>
<dbReference type="GO" id="GO:0060170">
    <property type="term" value="C:ciliary membrane"/>
    <property type="evidence" value="ECO:0000318"/>
    <property type="project" value="GO_Central"/>
</dbReference>
<dbReference type="FunFam" id="3.40.50.300:FF:005067">
    <property type="entry name" value="ADP ribosylation factor"/>
    <property type="match status" value="1"/>
</dbReference>
<proteinExistence type="predicted"/>
<sequence length="452" mass="49300">MGAALCCRPGDGATTTNGGAATGSNHNNNNTINENKRRKVKRTIQMIALGVQDAGKTHAIKLLKGEPPKDLTSSVGFSSHSFQYDKGFDVGVYDVGGGSGIRNIWYNYLAECHAVIFIVNLQDMSAATIDESADLLKDLAAREDVHGKPIMLVLNRPAPGFDEIEFVARITESPLQLGLHEPPFNVDQRFHIARMHNYDGYLDHQKPSSSTFVVREKKCSDPLLESFRSFVDKVVSEFVLLDVGVKEAQRRLEERVIRDKAARAARAAQREQEERDRATGVQETAMDEPPEAAAVAVEADHSIDQPGPSGIANQAFEVDGAAGSEATSPISRQFEDDNISSDVFMPPSREPSIQSASLHPPRPLPHPPGETGILGELSPQPERPAPVTQQVPPTPAPRKISNASTTTIFVDSRTTLKLSRMERIQKGIQSRTKPKEPILNGHVNTAYLPEVA</sequence>
<reference evidence="4" key="2">
    <citation type="submission" date="2022-06" db="UniProtKB">
        <authorList>
            <consortium name="EnsemblMetazoa"/>
        </authorList>
    </citation>
    <scope>IDENTIFICATION</scope>
    <source>
        <strain evidence="4">PS312</strain>
    </source>
</reference>
<dbReference type="InterPro" id="IPR027417">
    <property type="entry name" value="P-loop_NTPase"/>
</dbReference>
<dbReference type="GO" id="GO:1905515">
    <property type="term" value="P:non-motile cilium assembly"/>
    <property type="evidence" value="ECO:0000318"/>
    <property type="project" value="GO_Central"/>
</dbReference>
<dbReference type="GO" id="GO:0046872">
    <property type="term" value="F:metal ion binding"/>
    <property type="evidence" value="ECO:0007669"/>
    <property type="project" value="UniProtKB-KW"/>
</dbReference>
<dbReference type="PANTHER" id="PTHR46090">
    <property type="entry name" value="ADP-RIBOSYLATION FACTOR-LIKE PROTEIN 13B"/>
    <property type="match status" value="1"/>
</dbReference>
<evidence type="ECO:0000313" key="4">
    <source>
        <dbReference type="EnsemblMetazoa" id="PPA43325.1"/>
    </source>
</evidence>
<dbReference type="AlphaFoldDB" id="A0A2A6BUY3"/>
<feature type="binding site" evidence="2">
    <location>
        <position position="74"/>
    </location>
    <ligand>
        <name>Mg(2+)</name>
        <dbReference type="ChEBI" id="CHEBI:18420"/>
    </ligand>
</feature>
<dbReference type="PRINTS" id="PR00328">
    <property type="entry name" value="SAR1GTPBP"/>
</dbReference>
<keyword evidence="1" id="KW-0342">GTP-binding</keyword>
<dbReference type="Pfam" id="PF00025">
    <property type="entry name" value="Arf"/>
    <property type="match status" value="1"/>
</dbReference>
<keyword evidence="2" id="KW-0479">Metal-binding</keyword>
<dbReference type="EnsemblMetazoa" id="PPA43325.1">
    <property type="protein sequence ID" value="PPA43325.1"/>
    <property type="gene ID" value="WBGene00281694"/>
</dbReference>
<accession>A0A2A6BUY3</accession>
<dbReference type="Gene3D" id="3.40.50.300">
    <property type="entry name" value="P-loop containing nucleotide triphosphate hydrolases"/>
    <property type="match status" value="1"/>
</dbReference>
<feature type="binding site" evidence="1">
    <location>
        <position position="97"/>
    </location>
    <ligand>
        <name>GTP</name>
        <dbReference type="ChEBI" id="CHEBI:37565"/>
    </ligand>
</feature>
<keyword evidence="5" id="KW-1185">Reference proteome</keyword>
<feature type="binding site" evidence="2">
    <location>
        <position position="57"/>
    </location>
    <ligand>
        <name>Mg(2+)</name>
        <dbReference type="ChEBI" id="CHEBI:18420"/>
    </ligand>
</feature>
<feature type="region of interest" description="Disordered" evidence="3">
    <location>
        <begin position="320"/>
        <end position="405"/>
    </location>
</feature>